<dbReference type="RefSeq" id="WP_220379385.1">
    <property type="nucleotide sequence ID" value="NZ_CP080544.1"/>
</dbReference>
<evidence type="ECO:0000313" key="6">
    <source>
        <dbReference type="EMBL" id="QYR52600.1"/>
    </source>
</evidence>
<evidence type="ECO:0000256" key="2">
    <source>
        <dbReference type="ARBA" id="ARBA00022679"/>
    </source>
</evidence>
<dbReference type="InterPro" id="IPR004607">
    <property type="entry name" value="GART"/>
</dbReference>
<keyword evidence="2 4" id="KW-0808">Transferase</keyword>
<proteinExistence type="inferred from homology"/>
<name>A0ABX8WLS8_9GAMM</name>
<dbReference type="EC" id="2.1.2.2" evidence="4"/>
<dbReference type="Gene3D" id="3.40.50.170">
    <property type="entry name" value="Formyl transferase, N-terminal domain"/>
    <property type="match status" value="1"/>
</dbReference>
<comment type="catalytic activity">
    <reaction evidence="4">
        <text>N(1)-(5-phospho-beta-D-ribosyl)glycinamide + (6R)-10-formyltetrahydrofolate = N(2)-formyl-N(1)-(5-phospho-beta-D-ribosyl)glycinamide + (6S)-5,6,7,8-tetrahydrofolate + H(+)</text>
        <dbReference type="Rhea" id="RHEA:15053"/>
        <dbReference type="ChEBI" id="CHEBI:15378"/>
        <dbReference type="ChEBI" id="CHEBI:57453"/>
        <dbReference type="ChEBI" id="CHEBI:143788"/>
        <dbReference type="ChEBI" id="CHEBI:147286"/>
        <dbReference type="ChEBI" id="CHEBI:195366"/>
        <dbReference type="EC" id="2.1.2.2"/>
    </reaction>
</comment>
<protein>
    <recommendedName>
        <fullName evidence="4">Phosphoribosylglycinamide formyltransferase</fullName>
        <ecNumber evidence="4">2.1.2.2</ecNumber>
    </recommendedName>
    <alternativeName>
        <fullName evidence="4">5'-phosphoribosylglycinamide transformylase</fullName>
    </alternativeName>
    <alternativeName>
        <fullName evidence="4">GAR transformylase</fullName>
        <shortName evidence="4">GART</shortName>
    </alternativeName>
</protein>
<evidence type="ECO:0000256" key="3">
    <source>
        <dbReference type="ARBA" id="ARBA00022755"/>
    </source>
</evidence>
<dbReference type="NCBIfam" id="TIGR00639">
    <property type="entry name" value="PurN"/>
    <property type="match status" value="1"/>
</dbReference>
<evidence type="ECO:0000256" key="1">
    <source>
        <dbReference type="ARBA" id="ARBA00005054"/>
    </source>
</evidence>
<dbReference type="HAMAP" id="MF_01930">
    <property type="entry name" value="PurN"/>
    <property type="match status" value="1"/>
</dbReference>
<dbReference type="Pfam" id="PF00551">
    <property type="entry name" value="Formyl_trans_N"/>
    <property type="match status" value="1"/>
</dbReference>
<feature type="binding site" evidence="4">
    <location>
        <begin position="13"/>
        <end position="15"/>
    </location>
    <ligand>
        <name>N(1)-(5-phospho-beta-D-ribosyl)glycinamide</name>
        <dbReference type="ChEBI" id="CHEBI:143788"/>
    </ligand>
</feature>
<comment type="similarity">
    <text evidence="4">Belongs to the GART family.</text>
</comment>
<dbReference type="EMBL" id="CP080544">
    <property type="protein sequence ID" value="QYR52600.1"/>
    <property type="molecule type" value="Genomic_DNA"/>
</dbReference>
<feature type="binding site" evidence="4">
    <location>
        <position position="106"/>
    </location>
    <ligand>
        <name>(6R)-10-formyltetrahydrofolate</name>
        <dbReference type="ChEBI" id="CHEBI:195366"/>
    </ligand>
</feature>
<dbReference type="InterPro" id="IPR036477">
    <property type="entry name" value="Formyl_transf_N_sf"/>
</dbReference>
<keyword evidence="7" id="KW-1185">Reference proteome</keyword>
<dbReference type="PANTHER" id="PTHR43369:SF2">
    <property type="entry name" value="PHOSPHORIBOSYLGLYCINAMIDE FORMYLTRANSFERASE"/>
    <property type="match status" value="1"/>
</dbReference>
<feature type="active site" description="Proton donor" evidence="4">
    <location>
        <position position="108"/>
    </location>
</feature>
<dbReference type="SUPFAM" id="SSF53328">
    <property type="entry name" value="Formyltransferase"/>
    <property type="match status" value="1"/>
</dbReference>
<keyword evidence="3 4" id="KW-0658">Purine biosynthesis</keyword>
<gene>
    <name evidence="4 6" type="primary">purN</name>
    <name evidence="6" type="ORF">H8L67_08400</name>
</gene>
<dbReference type="GO" id="GO:0004644">
    <property type="term" value="F:phosphoribosylglycinamide formyltransferase activity"/>
    <property type="evidence" value="ECO:0007669"/>
    <property type="project" value="UniProtKB-EC"/>
</dbReference>
<dbReference type="CDD" id="cd08645">
    <property type="entry name" value="FMT_core_GART"/>
    <property type="match status" value="1"/>
</dbReference>
<dbReference type="Proteomes" id="UP000824755">
    <property type="component" value="Chromosome"/>
</dbReference>
<evidence type="ECO:0000256" key="4">
    <source>
        <dbReference type="HAMAP-Rule" id="MF_01930"/>
    </source>
</evidence>
<comment type="function">
    <text evidence="4">Catalyzes the transfer of a formyl group from 10-formyltetrahydrofolate to 5-phospho-ribosyl-glycinamide (GAR), producing 5-phospho-ribosyl-N-formylglycinamide (FGAR) and tetrahydrofolate.</text>
</comment>
<feature type="binding site" evidence="4">
    <location>
        <position position="64"/>
    </location>
    <ligand>
        <name>(6R)-10-formyltetrahydrofolate</name>
        <dbReference type="ChEBI" id="CHEBI:195366"/>
    </ligand>
</feature>
<reference evidence="6 7" key="1">
    <citation type="submission" date="2021-08" db="EMBL/GenBank/DDBJ databases">
        <title>Lysobacter sp. strain CJ11 Genome sequencing and assembly.</title>
        <authorList>
            <person name="Kim I."/>
        </authorList>
    </citation>
    <scope>NUCLEOTIDE SEQUENCE [LARGE SCALE GENOMIC DNA]</scope>
    <source>
        <strain evidence="6 7">CJ11</strain>
    </source>
</reference>
<comment type="pathway">
    <text evidence="1 4">Purine metabolism; IMP biosynthesis via de novo pathway; N(2)-formyl-N(1)-(5-phospho-D-ribosyl)glycinamide from N(1)-(5-phospho-D-ribosyl)glycinamide (10-formyl THF route): step 1/1.</text>
</comment>
<evidence type="ECO:0000313" key="7">
    <source>
        <dbReference type="Proteomes" id="UP000824755"/>
    </source>
</evidence>
<feature type="binding site" evidence="4">
    <location>
        <begin position="89"/>
        <end position="92"/>
    </location>
    <ligand>
        <name>(6R)-10-formyltetrahydrofolate</name>
        <dbReference type="ChEBI" id="CHEBI:195366"/>
    </ligand>
</feature>
<feature type="site" description="Raises pKa of active site His" evidence="4">
    <location>
        <position position="144"/>
    </location>
</feature>
<dbReference type="PANTHER" id="PTHR43369">
    <property type="entry name" value="PHOSPHORIBOSYLGLYCINAMIDE FORMYLTRANSFERASE"/>
    <property type="match status" value="1"/>
</dbReference>
<organism evidence="6 7">
    <name type="scientific">Lysobacter soyae</name>
    <dbReference type="NCBI Taxonomy" id="2764185"/>
    <lineage>
        <taxon>Bacteria</taxon>
        <taxon>Pseudomonadati</taxon>
        <taxon>Pseudomonadota</taxon>
        <taxon>Gammaproteobacteria</taxon>
        <taxon>Lysobacterales</taxon>
        <taxon>Lysobacteraceae</taxon>
        <taxon>Lysobacter</taxon>
    </lineage>
</organism>
<feature type="domain" description="Formyl transferase N-terminal" evidence="5">
    <location>
        <begin position="4"/>
        <end position="181"/>
    </location>
</feature>
<dbReference type="InterPro" id="IPR002376">
    <property type="entry name" value="Formyl_transf_N"/>
</dbReference>
<accession>A0ABX8WLS8</accession>
<sequence>MGLRIAVLCSGRGTNLQAVLDAIAQKTLNAEIVGVFSDKPAAQALKRVPETLRWSQPVRAFETREAYEHALTEAVAAVRPDLVLCAGYMRILSSHFITAQRGRIINVHPSLLPKFPGLDTHQRALDAGETEHGATVHQVIPELDAGPVLGHSRLKIRPNENATELAARVLDCEHVLLIRVLEQLCSGTLKLNENGAISDGHQEFRPLQIECGG</sequence>
<evidence type="ECO:0000259" key="5">
    <source>
        <dbReference type="Pfam" id="PF00551"/>
    </source>
</evidence>